<dbReference type="PANTHER" id="PTHR48051:SF1">
    <property type="entry name" value="RAS SUPPRESSOR PROTEIN 1"/>
    <property type="match status" value="1"/>
</dbReference>
<reference evidence="4" key="1">
    <citation type="submission" date="2007-03" db="EMBL/GenBank/DDBJ databases">
        <title>Annotation of Culex pipiens quinquefasciatus.</title>
        <authorList>
            <consortium name="The Broad Institute Genome Sequencing Platform"/>
            <person name="Atkinson P.W."/>
            <person name="Hemingway J."/>
            <person name="Christensen B.M."/>
            <person name="Higgs S."/>
            <person name="Kodira C."/>
            <person name="Hannick L."/>
            <person name="Megy K."/>
            <person name="O'Leary S."/>
            <person name="Pearson M."/>
            <person name="Haas B.J."/>
            <person name="Mauceli E."/>
            <person name="Wortman J.R."/>
            <person name="Lee N.H."/>
            <person name="Guigo R."/>
            <person name="Stanke M."/>
            <person name="Alvarado L."/>
            <person name="Amedeo P."/>
            <person name="Antoine C.H."/>
            <person name="Arensburger P."/>
            <person name="Bidwell S.L."/>
            <person name="Crawford M."/>
            <person name="Camaro F."/>
            <person name="Devon K."/>
            <person name="Engels R."/>
            <person name="Hammond M."/>
            <person name="Howarth C."/>
            <person name="Koehrsen M."/>
            <person name="Lawson D."/>
            <person name="Montgomery P."/>
            <person name="Nene V."/>
            <person name="Nusbaum C."/>
            <person name="Puiu D."/>
            <person name="Romero-Severson J."/>
            <person name="Severson D.W."/>
            <person name="Shumway M."/>
            <person name="Sisk P."/>
            <person name="Stolte C."/>
            <person name="Zeng Q."/>
            <person name="Eisenstadt E."/>
            <person name="Fraser-Liggett C."/>
            <person name="Strausberg R."/>
            <person name="Galagan J."/>
            <person name="Birren B."/>
            <person name="Collins F.H."/>
        </authorList>
    </citation>
    <scope>NUCLEOTIDE SEQUENCE [LARGE SCALE GENOMIC DNA]</scope>
    <source>
        <strain evidence="4">JHB</strain>
    </source>
</reference>
<dbReference type="SMART" id="SM00369">
    <property type="entry name" value="LRR_TYP"/>
    <property type="match status" value="4"/>
</dbReference>
<feature type="domain" description="Disease resistance R13L4/SHOC-2-like LRR" evidence="3">
    <location>
        <begin position="36"/>
        <end position="150"/>
    </location>
</feature>
<name>B0WN73_CULQU</name>
<dbReference type="PROSITE" id="PS51450">
    <property type="entry name" value="LRR"/>
    <property type="match status" value="1"/>
</dbReference>
<dbReference type="Pfam" id="PF23598">
    <property type="entry name" value="LRR_14"/>
    <property type="match status" value="1"/>
</dbReference>
<dbReference type="VEuPathDB" id="VectorBase:CQUJHB010957"/>
<dbReference type="Proteomes" id="UP000002320">
    <property type="component" value="Unassembled WGS sequence"/>
</dbReference>
<dbReference type="GO" id="GO:0005737">
    <property type="term" value="C:cytoplasm"/>
    <property type="evidence" value="ECO:0007669"/>
    <property type="project" value="TreeGrafter"/>
</dbReference>
<dbReference type="HOGENOM" id="CLU_071695_0_0_1"/>
<accession>B0WN73</accession>
<sequence>MSSTLFAFVEDQIRTQYALYLAERCAHQGSGSGRKLNLVRLKLRQLPPALAECTFLAKLSLDGNLLSSESILVLGSLKFLRYLTLNDNKLCRFPEELCRLKFVEFLNVGGNPIDGLPEAIGKLKNLISLWCNDMLLEQLPEALGSLRKLRTFGARNNRLSSLPDSFGTGTKRLRWLTLAGNRIANLPETFAQLTNLTHLNLAGNCLREIPGAISQLHRLKYCSLVDNAIGHVDATLLQELSHVGKLELHGNLIDAKILQNFQPSGMNYHFDLTQENVSVDWEHSLPNSAINSPDASDSEDTDVELVELNFLELARYCCTG</sequence>
<keyword evidence="4" id="KW-0121">Carboxypeptidase</keyword>
<evidence type="ECO:0000313" key="6">
    <source>
        <dbReference type="Proteomes" id="UP000002320"/>
    </source>
</evidence>
<evidence type="ECO:0000313" key="4">
    <source>
        <dbReference type="EMBL" id="EDS31513.1"/>
    </source>
</evidence>
<dbReference type="Gene3D" id="3.80.10.10">
    <property type="entry name" value="Ribonuclease Inhibitor"/>
    <property type="match status" value="2"/>
</dbReference>
<evidence type="ECO:0000256" key="1">
    <source>
        <dbReference type="ARBA" id="ARBA00022614"/>
    </source>
</evidence>
<evidence type="ECO:0000256" key="2">
    <source>
        <dbReference type="ARBA" id="ARBA00022737"/>
    </source>
</evidence>
<dbReference type="InParanoid" id="B0WN73"/>
<dbReference type="SUPFAM" id="SSF52047">
    <property type="entry name" value="RNI-like"/>
    <property type="match status" value="1"/>
</dbReference>
<dbReference type="OMA" id="IASESTC"/>
<evidence type="ECO:0000259" key="3">
    <source>
        <dbReference type="Pfam" id="PF23598"/>
    </source>
</evidence>
<dbReference type="InterPro" id="IPR003591">
    <property type="entry name" value="Leu-rich_rpt_typical-subtyp"/>
</dbReference>
<evidence type="ECO:0000313" key="5">
    <source>
        <dbReference type="EnsemblMetazoa" id="CPIJ008561-PA"/>
    </source>
</evidence>
<dbReference type="Pfam" id="PF13855">
    <property type="entry name" value="LRR_8"/>
    <property type="match status" value="1"/>
</dbReference>
<dbReference type="VEuPathDB" id="VectorBase:CPIJ008561"/>
<protein>
    <submittedName>
        <fullName evidence="4">Carboxypeptidase N subunit 2</fullName>
    </submittedName>
</protein>
<dbReference type="InterPro" id="IPR001611">
    <property type="entry name" value="Leu-rich_rpt"/>
</dbReference>
<dbReference type="PANTHER" id="PTHR48051">
    <property type="match status" value="1"/>
</dbReference>
<organism>
    <name type="scientific">Culex quinquefasciatus</name>
    <name type="common">Southern house mosquito</name>
    <name type="synonym">Culex pungens</name>
    <dbReference type="NCBI Taxonomy" id="7176"/>
    <lineage>
        <taxon>Eukaryota</taxon>
        <taxon>Metazoa</taxon>
        <taxon>Ecdysozoa</taxon>
        <taxon>Arthropoda</taxon>
        <taxon>Hexapoda</taxon>
        <taxon>Insecta</taxon>
        <taxon>Pterygota</taxon>
        <taxon>Neoptera</taxon>
        <taxon>Endopterygota</taxon>
        <taxon>Diptera</taxon>
        <taxon>Nematocera</taxon>
        <taxon>Culicoidea</taxon>
        <taxon>Culicidae</taxon>
        <taxon>Culicinae</taxon>
        <taxon>Culicini</taxon>
        <taxon>Culex</taxon>
        <taxon>Culex</taxon>
    </lineage>
</organism>
<keyword evidence="4" id="KW-0645">Protease</keyword>
<dbReference type="OrthoDB" id="676979at2759"/>
<dbReference type="eggNOG" id="KOG0619">
    <property type="taxonomic scope" value="Eukaryota"/>
</dbReference>
<keyword evidence="6" id="KW-1185">Reference proteome</keyword>
<dbReference type="InterPro" id="IPR055414">
    <property type="entry name" value="LRR_R13L4/SHOC2-like"/>
</dbReference>
<dbReference type="EnsemblMetazoa" id="CPIJ008561-RA">
    <property type="protein sequence ID" value="CPIJ008561-PA"/>
    <property type="gene ID" value="CPIJ008561"/>
</dbReference>
<dbReference type="AlphaFoldDB" id="B0WN73"/>
<proteinExistence type="predicted"/>
<gene>
    <name evidence="5" type="primary">6040824</name>
    <name evidence="4" type="ORF">CpipJ_CPIJ008561</name>
</gene>
<keyword evidence="2" id="KW-0677">Repeat</keyword>
<dbReference type="InterPro" id="IPR032675">
    <property type="entry name" value="LRR_dom_sf"/>
</dbReference>
<reference evidence="5" key="2">
    <citation type="submission" date="2020-05" db="UniProtKB">
        <authorList>
            <consortium name="EnsemblMetazoa"/>
        </authorList>
    </citation>
    <scope>IDENTIFICATION</scope>
    <source>
        <strain evidence="5">JHB</strain>
    </source>
</reference>
<keyword evidence="1" id="KW-0433">Leucine-rich repeat</keyword>
<dbReference type="KEGG" id="cqu:CpipJ_CPIJ008561"/>
<dbReference type="EMBL" id="DS232008">
    <property type="protein sequence ID" value="EDS31513.1"/>
    <property type="molecule type" value="Genomic_DNA"/>
</dbReference>
<keyword evidence="4" id="KW-0378">Hydrolase</keyword>
<dbReference type="STRING" id="7176.B0WN73"/>
<dbReference type="GO" id="GO:0004180">
    <property type="term" value="F:carboxypeptidase activity"/>
    <property type="evidence" value="ECO:0007669"/>
    <property type="project" value="UniProtKB-KW"/>
</dbReference>
<dbReference type="InterPro" id="IPR050216">
    <property type="entry name" value="LRR_domain-containing"/>
</dbReference>